<feature type="active site" evidence="6">
    <location>
        <position position="152"/>
    </location>
</feature>
<dbReference type="InterPro" id="IPR021190">
    <property type="entry name" value="Pept_M10A"/>
</dbReference>
<dbReference type="PRINTS" id="PR00138">
    <property type="entry name" value="MATRIXIN"/>
</dbReference>
<feature type="binding site" evidence="7">
    <location>
        <position position="128"/>
    </location>
    <ligand>
        <name>Zn(2+)</name>
        <dbReference type="ChEBI" id="CHEBI:29105"/>
        <label>1</label>
    </ligand>
</feature>
<feature type="binding site" evidence="7">
    <location>
        <position position="151"/>
    </location>
    <ligand>
        <name>Zn(2+)</name>
        <dbReference type="ChEBI" id="CHEBI:29105"/>
        <label>2</label>
        <note>catalytic</note>
    </ligand>
</feature>
<dbReference type="GO" id="GO:0031012">
    <property type="term" value="C:extracellular matrix"/>
    <property type="evidence" value="ECO:0007669"/>
    <property type="project" value="InterPro"/>
</dbReference>
<evidence type="ECO:0000256" key="7">
    <source>
        <dbReference type="PIRSR" id="PIRSR621190-2"/>
    </source>
</evidence>
<feature type="binding site" evidence="7">
    <location>
        <position position="169"/>
    </location>
    <ligand>
        <name>Zn(2+)</name>
        <dbReference type="ChEBI" id="CHEBI:29105"/>
        <label>2</label>
        <note>catalytic</note>
    </ligand>
</feature>
<reference evidence="9" key="2">
    <citation type="journal article" date="2022" name="Hortic Res">
        <title>The genome of Dioscorea zingiberensis sheds light on the biosynthesis, origin and evolution of the medicinally important diosgenin saponins.</title>
        <authorList>
            <person name="Li Y."/>
            <person name="Tan C."/>
            <person name="Li Z."/>
            <person name="Guo J."/>
            <person name="Li S."/>
            <person name="Chen X."/>
            <person name="Wang C."/>
            <person name="Dai X."/>
            <person name="Yang H."/>
            <person name="Song W."/>
            <person name="Hou L."/>
            <person name="Xu J."/>
            <person name="Tong Z."/>
            <person name="Xu A."/>
            <person name="Yuan X."/>
            <person name="Wang W."/>
            <person name="Yang Q."/>
            <person name="Chen L."/>
            <person name="Sun Z."/>
            <person name="Wang K."/>
            <person name="Pan B."/>
            <person name="Chen J."/>
            <person name="Bao Y."/>
            <person name="Liu F."/>
            <person name="Qi X."/>
            <person name="Gang D.R."/>
            <person name="Wen J."/>
            <person name="Li J."/>
        </authorList>
    </citation>
    <scope>NUCLEOTIDE SEQUENCE</scope>
    <source>
        <strain evidence="9">Dzin_1.0</strain>
    </source>
</reference>
<sequence>MWGYFFRPIPKKPPKWKILHALKSLFSDPHMPGEYLWERPLPMTITYTLFVEHTVDYISREEILAIIQRAASRWSQHIPVNFVEMKNSKAVDLKIWFYRNAIFDKDPGKLVFSTGYEPRHMHINASKHWVKNSEGDWMLGSDIYLEWALAHELGHTLFLRHLPDKDALMYGCDFEDEPRMTKGFTLKDIEYAQKVYGRWPLGLGPAGNLNCHPCMKPLIVDLAAFSLRKPVPSKQPAGNIAGERARVLVSLLHA</sequence>
<dbReference type="Proteomes" id="UP001085076">
    <property type="component" value="Miscellaneous, Linkage group lg05"/>
</dbReference>
<dbReference type="EMBL" id="JAGGNH010000005">
    <property type="protein sequence ID" value="KAJ0973355.1"/>
    <property type="molecule type" value="Genomic_DNA"/>
</dbReference>
<dbReference type="PANTHER" id="PTHR10201:SF323">
    <property type="entry name" value="MATRIX METALLOPROTEINASE-21"/>
    <property type="match status" value="1"/>
</dbReference>
<keyword evidence="4 7" id="KW-0862">Zinc</keyword>
<keyword evidence="2 7" id="KW-0479">Metal-binding</keyword>
<feature type="binding site" evidence="7">
    <location>
        <position position="56"/>
    </location>
    <ligand>
        <name>Ca(2+)</name>
        <dbReference type="ChEBI" id="CHEBI:29108"/>
        <label>1</label>
    </ligand>
</feature>
<organism evidence="9 10">
    <name type="scientific">Dioscorea zingiberensis</name>
    <dbReference type="NCBI Taxonomy" id="325984"/>
    <lineage>
        <taxon>Eukaryota</taxon>
        <taxon>Viridiplantae</taxon>
        <taxon>Streptophyta</taxon>
        <taxon>Embryophyta</taxon>
        <taxon>Tracheophyta</taxon>
        <taxon>Spermatophyta</taxon>
        <taxon>Magnoliopsida</taxon>
        <taxon>Liliopsida</taxon>
        <taxon>Dioscoreales</taxon>
        <taxon>Dioscoreaceae</taxon>
        <taxon>Dioscorea</taxon>
    </lineage>
</organism>
<dbReference type="InterPro" id="IPR001818">
    <property type="entry name" value="Pept_M10_metallopeptidase"/>
</dbReference>
<name>A0A9D5CI05_9LILI</name>
<comment type="cofactor">
    <cofactor evidence="7">
        <name>Zn(2+)</name>
        <dbReference type="ChEBI" id="CHEBI:29105"/>
    </cofactor>
    <text evidence="7">Binds 2 Zn(2+) ions per subunit.</text>
</comment>
<dbReference type="Pfam" id="PF00413">
    <property type="entry name" value="Peptidase_M10"/>
    <property type="match status" value="1"/>
</dbReference>
<dbReference type="InterPro" id="IPR024079">
    <property type="entry name" value="MetalloPept_cat_dom_sf"/>
</dbReference>
<evidence type="ECO:0000313" key="10">
    <source>
        <dbReference type="Proteomes" id="UP001085076"/>
    </source>
</evidence>
<feature type="binding site" evidence="7">
    <location>
        <position position="92"/>
    </location>
    <ligand>
        <name>Ca(2+)</name>
        <dbReference type="ChEBI" id="CHEBI:29108"/>
        <label>2</label>
    </ligand>
</feature>
<keyword evidence="7" id="KW-0106">Calcium</keyword>
<evidence type="ECO:0000259" key="8">
    <source>
        <dbReference type="SMART" id="SM00235"/>
    </source>
</evidence>
<dbReference type="InterPro" id="IPR006026">
    <property type="entry name" value="Peptidase_Metallo"/>
</dbReference>
<dbReference type="SUPFAM" id="SSF55486">
    <property type="entry name" value="Metalloproteases ('zincins'), catalytic domain"/>
    <property type="match status" value="1"/>
</dbReference>
<evidence type="ECO:0000256" key="3">
    <source>
        <dbReference type="ARBA" id="ARBA00022801"/>
    </source>
</evidence>
<dbReference type="Gene3D" id="3.40.390.10">
    <property type="entry name" value="Collagenase (Catalytic Domain)"/>
    <property type="match status" value="1"/>
</dbReference>
<gene>
    <name evidence="9" type="ORF">J5N97_021314</name>
</gene>
<dbReference type="AlphaFoldDB" id="A0A9D5CI05"/>
<feature type="domain" description="Peptidase metallopeptidase" evidence="8">
    <location>
        <begin position="33"/>
        <end position="198"/>
    </location>
</feature>
<comment type="cofactor">
    <cofactor evidence="7">
        <name>Ca(2+)</name>
        <dbReference type="ChEBI" id="CHEBI:29108"/>
    </cofactor>
    <text evidence="7">Can bind about 5 Ca(2+) ions per subunit.</text>
</comment>
<dbReference type="SMART" id="SM00235">
    <property type="entry name" value="ZnMc"/>
    <property type="match status" value="1"/>
</dbReference>
<dbReference type="GO" id="GO:0004222">
    <property type="term" value="F:metalloendopeptidase activity"/>
    <property type="evidence" value="ECO:0007669"/>
    <property type="project" value="InterPro"/>
</dbReference>
<keyword evidence="3" id="KW-0378">Hydrolase</keyword>
<feature type="binding site" evidence="7">
    <location>
        <position position="134"/>
    </location>
    <ligand>
        <name>Ca(2+)</name>
        <dbReference type="ChEBI" id="CHEBI:29108"/>
        <label>1</label>
    </ligand>
</feature>
<keyword evidence="1" id="KW-0645">Protease</keyword>
<feature type="binding site" evidence="7">
    <location>
        <position position="104"/>
    </location>
    <ligand>
        <name>Zn(2+)</name>
        <dbReference type="ChEBI" id="CHEBI:29105"/>
        <label>1</label>
    </ligand>
</feature>
<dbReference type="GO" id="GO:0008270">
    <property type="term" value="F:zinc ion binding"/>
    <property type="evidence" value="ECO:0007669"/>
    <property type="project" value="InterPro"/>
</dbReference>
<keyword evidence="10" id="KW-1185">Reference proteome</keyword>
<dbReference type="GO" id="GO:0006508">
    <property type="term" value="P:proteolysis"/>
    <property type="evidence" value="ECO:0007669"/>
    <property type="project" value="UniProtKB-KW"/>
</dbReference>
<feature type="binding site" evidence="7">
    <location>
        <position position="134"/>
    </location>
    <ligand>
        <name>Ca(2+)</name>
        <dbReference type="ChEBI" id="CHEBI:29108"/>
        <label>3</label>
    </ligand>
</feature>
<proteinExistence type="predicted"/>
<evidence type="ECO:0000313" key="9">
    <source>
        <dbReference type="EMBL" id="KAJ0973355.1"/>
    </source>
</evidence>
<feature type="binding site" evidence="7">
    <location>
        <position position="155"/>
    </location>
    <ligand>
        <name>Zn(2+)</name>
        <dbReference type="ChEBI" id="CHEBI:29105"/>
        <label>2</label>
        <note>catalytic</note>
    </ligand>
</feature>
<protein>
    <recommendedName>
        <fullName evidence="8">Peptidase metallopeptidase domain-containing protein</fullName>
    </recommendedName>
</protein>
<evidence type="ECO:0000256" key="5">
    <source>
        <dbReference type="ARBA" id="ARBA00023049"/>
    </source>
</evidence>
<dbReference type="PANTHER" id="PTHR10201">
    <property type="entry name" value="MATRIX METALLOPROTEINASE"/>
    <property type="match status" value="1"/>
</dbReference>
<evidence type="ECO:0000256" key="6">
    <source>
        <dbReference type="PIRSR" id="PIRSR621190-1"/>
    </source>
</evidence>
<feature type="binding site" evidence="7">
    <location>
        <position position="161"/>
    </location>
    <ligand>
        <name>Zn(2+)</name>
        <dbReference type="ChEBI" id="CHEBI:29105"/>
        <label>2</label>
        <note>catalytic</note>
    </ligand>
</feature>
<accession>A0A9D5CI05</accession>
<dbReference type="OrthoDB" id="406838at2759"/>
<evidence type="ECO:0000256" key="4">
    <source>
        <dbReference type="ARBA" id="ARBA00022833"/>
    </source>
</evidence>
<keyword evidence="5" id="KW-0482">Metalloprotease</keyword>
<reference evidence="9" key="1">
    <citation type="submission" date="2021-03" db="EMBL/GenBank/DDBJ databases">
        <authorList>
            <person name="Li Z."/>
            <person name="Yang C."/>
        </authorList>
    </citation>
    <scope>NUCLEOTIDE SEQUENCE</scope>
    <source>
        <strain evidence="9">Dzin_1.0</strain>
        <tissue evidence="9">Leaf</tissue>
    </source>
</reference>
<comment type="caution">
    <text evidence="9">The sequence shown here is derived from an EMBL/GenBank/DDBJ whole genome shotgun (WGS) entry which is preliminary data.</text>
</comment>
<evidence type="ECO:0000256" key="2">
    <source>
        <dbReference type="ARBA" id="ARBA00022723"/>
    </source>
</evidence>
<evidence type="ECO:0000256" key="1">
    <source>
        <dbReference type="ARBA" id="ARBA00022670"/>
    </source>
</evidence>